<name>A0A3M7QAQ9_BRAPC</name>
<dbReference type="AlphaFoldDB" id="A0A3M7QAQ9"/>
<accession>A0A3M7QAQ9</accession>
<keyword evidence="2" id="KW-1185">Reference proteome</keyword>
<evidence type="ECO:0000313" key="1">
    <source>
        <dbReference type="EMBL" id="RNA08068.1"/>
    </source>
</evidence>
<organism evidence="1 2">
    <name type="scientific">Brachionus plicatilis</name>
    <name type="common">Marine rotifer</name>
    <name type="synonym">Brachionus muelleri</name>
    <dbReference type="NCBI Taxonomy" id="10195"/>
    <lineage>
        <taxon>Eukaryota</taxon>
        <taxon>Metazoa</taxon>
        <taxon>Spiralia</taxon>
        <taxon>Gnathifera</taxon>
        <taxon>Rotifera</taxon>
        <taxon>Eurotatoria</taxon>
        <taxon>Monogononta</taxon>
        <taxon>Pseudotrocha</taxon>
        <taxon>Ploima</taxon>
        <taxon>Brachionidae</taxon>
        <taxon>Brachionus</taxon>
    </lineage>
</organism>
<gene>
    <name evidence="1" type="ORF">BpHYR1_018739</name>
</gene>
<dbReference type="EMBL" id="REGN01006866">
    <property type="protein sequence ID" value="RNA08068.1"/>
    <property type="molecule type" value="Genomic_DNA"/>
</dbReference>
<reference evidence="1 2" key="1">
    <citation type="journal article" date="2018" name="Sci. Rep.">
        <title>Genomic signatures of local adaptation to the degree of environmental predictability in rotifers.</title>
        <authorList>
            <person name="Franch-Gras L."/>
            <person name="Hahn C."/>
            <person name="Garcia-Roger E.M."/>
            <person name="Carmona M.J."/>
            <person name="Serra M."/>
            <person name="Gomez A."/>
        </authorList>
    </citation>
    <scope>NUCLEOTIDE SEQUENCE [LARGE SCALE GENOMIC DNA]</scope>
    <source>
        <strain evidence="1">HYR1</strain>
    </source>
</reference>
<sequence length="77" mass="8603">MGPGIRTVSSVLGQLEKIKTISILFTLNNLPLKIHKKYWMPKPSVPDNIGGGGSLGVEHNKNNFFIYSNTYHSIYLN</sequence>
<comment type="caution">
    <text evidence="1">The sequence shown here is derived from an EMBL/GenBank/DDBJ whole genome shotgun (WGS) entry which is preliminary data.</text>
</comment>
<protein>
    <submittedName>
        <fullName evidence="1">Uncharacterized protein</fullName>
    </submittedName>
</protein>
<evidence type="ECO:0000313" key="2">
    <source>
        <dbReference type="Proteomes" id="UP000276133"/>
    </source>
</evidence>
<dbReference type="Proteomes" id="UP000276133">
    <property type="component" value="Unassembled WGS sequence"/>
</dbReference>
<proteinExistence type="predicted"/>